<sequence>MLLMIYAYYQDYDDTNSPVSSETDVDNDDGDKGRKQKKKKIITYPRYNAILSNKEVKLEVSLNFIDKEQLRQAVEDYRIMKGYDIRITHSDKKRFRTFCNGEGCEWFLWASKPQLMREENMEPTQFIHKCYSTVMLKKTYTHTLKPINGPNLWSPCEDQLIVAPVFKQKKKGNYQFKKRSKERESRPKSQYGVVSCSSGTVKCSLCKEYGHNKKTCRQRDSSTCTQSASAGPKTVYAVVTYVGATLGHTISIVSANASTTEATNEPIVASASQEPISETATAEAAAQFWVRITKSATQNHMFCAYLQRTKLPVRRYQP</sequence>
<gene>
    <name evidence="3" type="ORF">Cgig2_021796</name>
</gene>
<proteinExistence type="predicted"/>
<feature type="region of interest" description="Disordered" evidence="1">
    <location>
        <begin position="17"/>
        <end position="37"/>
    </location>
</feature>
<dbReference type="InterPro" id="IPR004332">
    <property type="entry name" value="Transposase_MuDR"/>
</dbReference>
<reference evidence="3" key="1">
    <citation type="submission" date="2022-04" db="EMBL/GenBank/DDBJ databases">
        <title>Carnegiea gigantea Genome sequencing and assembly v2.</title>
        <authorList>
            <person name="Copetti D."/>
            <person name="Sanderson M.J."/>
            <person name="Burquez A."/>
            <person name="Wojciechowski M.F."/>
        </authorList>
    </citation>
    <scope>NUCLEOTIDE SEQUENCE</scope>
    <source>
        <strain evidence="3">SGP5-SGP5p</strain>
        <tissue evidence="3">Aerial part</tissue>
    </source>
</reference>
<comment type="caution">
    <text evidence="3">The sequence shown here is derived from an EMBL/GenBank/DDBJ whole genome shotgun (WGS) entry which is preliminary data.</text>
</comment>
<dbReference type="EMBL" id="JAKOGI010000221">
    <property type="protein sequence ID" value="KAJ8439382.1"/>
    <property type="molecule type" value="Genomic_DNA"/>
</dbReference>
<feature type="domain" description="Transposase MuDR plant" evidence="2">
    <location>
        <begin position="55"/>
        <end position="112"/>
    </location>
</feature>
<evidence type="ECO:0000313" key="4">
    <source>
        <dbReference type="Proteomes" id="UP001153076"/>
    </source>
</evidence>
<organism evidence="3 4">
    <name type="scientific">Carnegiea gigantea</name>
    <dbReference type="NCBI Taxonomy" id="171969"/>
    <lineage>
        <taxon>Eukaryota</taxon>
        <taxon>Viridiplantae</taxon>
        <taxon>Streptophyta</taxon>
        <taxon>Embryophyta</taxon>
        <taxon>Tracheophyta</taxon>
        <taxon>Spermatophyta</taxon>
        <taxon>Magnoliopsida</taxon>
        <taxon>eudicotyledons</taxon>
        <taxon>Gunneridae</taxon>
        <taxon>Pentapetalae</taxon>
        <taxon>Caryophyllales</taxon>
        <taxon>Cactineae</taxon>
        <taxon>Cactaceae</taxon>
        <taxon>Cactoideae</taxon>
        <taxon>Echinocereeae</taxon>
        <taxon>Carnegiea</taxon>
    </lineage>
</organism>
<name>A0A9Q1KAN1_9CARY</name>
<keyword evidence="4" id="KW-1185">Reference proteome</keyword>
<dbReference type="AlphaFoldDB" id="A0A9Q1KAN1"/>
<protein>
    <recommendedName>
        <fullName evidence="2">Transposase MuDR plant domain-containing protein</fullName>
    </recommendedName>
</protein>
<dbReference type="OrthoDB" id="1937322at2759"/>
<dbReference type="Proteomes" id="UP001153076">
    <property type="component" value="Unassembled WGS sequence"/>
</dbReference>
<evidence type="ECO:0000259" key="2">
    <source>
        <dbReference type="Pfam" id="PF03108"/>
    </source>
</evidence>
<evidence type="ECO:0000256" key="1">
    <source>
        <dbReference type="SAM" id="MobiDB-lite"/>
    </source>
</evidence>
<evidence type="ECO:0000313" key="3">
    <source>
        <dbReference type="EMBL" id="KAJ8439382.1"/>
    </source>
</evidence>
<accession>A0A9Q1KAN1</accession>
<dbReference type="Pfam" id="PF03108">
    <property type="entry name" value="DBD_Tnp_Mut"/>
    <property type="match status" value="1"/>
</dbReference>